<accession>A0A644UUC5</accession>
<dbReference type="InterPro" id="IPR002933">
    <property type="entry name" value="Peptidase_M20"/>
</dbReference>
<dbReference type="GO" id="GO:0046872">
    <property type="term" value="F:metal ion binding"/>
    <property type="evidence" value="ECO:0007669"/>
    <property type="project" value="UniProtKB-KW"/>
</dbReference>
<protein>
    <submittedName>
        <fullName evidence="6">Succinyl-diaminopimelate desuccinylase</fullName>
        <ecNumber evidence="6">3.5.1.18</ecNumber>
    </submittedName>
</protein>
<dbReference type="PROSITE" id="PS00759">
    <property type="entry name" value="ARGE_DAPE_CPG2_2"/>
    <property type="match status" value="1"/>
</dbReference>
<dbReference type="InterPro" id="IPR001261">
    <property type="entry name" value="ArgE/DapE_CS"/>
</dbReference>
<dbReference type="InterPro" id="IPR036264">
    <property type="entry name" value="Bact_exopeptidase_dim_dom"/>
</dbReference>
<name>A0A644UUC5_9ZZZZ</name>
<dbReference type="GO" id="GO:0009014">
    <property type="term" value="F:succinyl-diaminopimelate desuccinylase activity"/>
    <property type="evidence" value="ECO:0007669"/>
    <property type="project" value="UniProtKB-EC"/>
</dbReference>
<evidence type="ECO:0000256" key="3">
    <source>
        <dbReference type="ARBA" id="ARBA00022801"/>
    </source>
</evidence>
<evidence type="ECO:0000256" key="1">
    <source>
        <dbReference type="ARBA" id="ARBA00001947"/>
    </source>
</evidence>
<dbReference type="AlphaFoldDB" id="A0A644UUC5"/>
<dbReference type="Pfam" id="PF01546">
    <property type="entry name" value="Peptidase_M20"/>
    <property type="match status" value="1"/>
</dbReference>
<dbReference type="Gene3D" id="3.40.630.10">
    <property type="entry name" value="Zn peptidases"/>
    <property type="match status" value="2"/>
</dbReference>
<comment type="caution">
    <text evidence="6">The sequence shown here is derived from an EMBL/GenBank/DDBJ whole genome shotgun (WGS) entry which is preliminary data.</text>
</comment>
<dbReference type="SUPFAM" id="SSF55031">
    <property type="entry name" value="Bacterial exopeptidase dimerisation domain"/>
    <property type="match status" value="1"/>
</dbReference>
<gene>
    <name evidence="6" type="primary">dapE_7</name>
    <name evidence="6" type="ORF">SDC9_28598</name>
</gene>
<keyword evidence="4" id="KW-0862">Zinc</keyword>
<dbReference type="CDD" id="cd08011">
    <property type="entry name" value="M20_ArgE_DapE-like"/>
    <property type="match status" value="1"/>
</dbReference>
<proteinExistence type="predicted"/>
<sequence length="395" mass="43231">MNVAKLCSDLIQIRSDNPPGDTSEVAEYIRSVMEGIGIPATITNGPKGHDNVISTSQKGRLLLSGHIDVVPALNDGWTYPPYSGKIDETWVYGRGTTDMKGGCAAILSAVARAQDAGDELPVSLAFVCDEEGGGKYGTRYLLEKNLIHPCDVLIAEPTPAYAPAVGQKGVCRFDVEFVGTPGHSSLYPLFGDSAVTQAMDFLAWMRKLHSRVYPQTEEMERLIKHSVRITGEGNTTDYEPVFRQIMYNPGVISGGERVNIVAQKCSLTMDMRLPWGADCDEVLDEICGHIPKSAVLTPRTKANASLTASDSFLVRKTCDAISEVYGITSRPMVQWAASDARALRLAGFRALEYGPGDLGTMHGLNERVMIDQLKKCEDIYFRLIQNYTDITKDIL</sequence>
<comment type="cofactor">
    <cofactor evidence="1">
        <name>Zn(2+)</name>
        <dbReference type="ChEBI" id="CHEBI:29105"/>
    </cofactor>
</comment>
<dbReference type="InterPro" id="IPR050072">
    <property type="entry name" value="Peptidase_M20A"/>
</dbReference>
<dbReference type="EMBL" id="VSSQ01000165">
    <property type="protein sequence ID" value="MPL82650.1"/>
    <property type="molecule type" value="Genomic_DNA"/>
</dbReference>
<organism evidence="6">
    <name type="scientific">bioreactor metagenome</name>
    <dbReference type="NCBI Taxonomy" id="1076179"/>
    <lineage>
        <taxon>unclassified sequences</taxon>
        <taxon>metagenomes</taxon>
        <taxon>ecological metagenomes</taxon>
    </lineage>
</organism>
<evidence type="ECO:0000259" key="5">
    <source>
        <dbReference type="Pfam" id="PF07687"/>
    </source>
</evidence>
<dbReference type="PROSITE" id="PS00758">
    <property type="entry name" value="ARGE_DAPE_CPG2_1"/>
    <property type="match status" value="1"/>
</dbReference>
<dbReference type="SUPFAM" id="SSF53187">
    <property type="entry name" value="Zn-dependent exopeptidases"/>
    <property type="match status" value="1"/>
</dbReference>
<keyword evidence="2" id="KW-0479">Metal-binding</keyword>
<dbReference type="PANTHER" id="PTHR43808">
    <property type="entry name" value="ACETYLORNITHINE DEACETYLASE"/>
    <property type="match status" value="1"/>
</dbReference>
<reference evidence="6" key="1">
    <citation type="submission" date="2019-08" db="EMBL/GenBank/DDBJ databases">
        <authorList>
            <person name="Kucharzyk K."/>
            <person name="Murdoch R.W."/>
            <person name="Higgins S."/>
            <person name="Loffler F."/>
        </authorList>
    </citation>
    <scope>NUCLEOTIDE SEQUENCE</scope>
</reference>
<keyword evidence="3 6" id="KW-0378">Hydrolase</keyword>
<evidence type="ECO:0000256" key="4">
    <source>
        <dbReference type="ARBA" id="ARBA00022833"/>
    </source>
</evidence>
<evidence type="ECO:0000313" key="6">
    <source>
        <dbReference type="EMBL" id="MPL82650.1"/>
    </source>
</evidence>
<evidence type="ECO:0000256" key="2">
    <source>
        <dbReference type="ARBA" id="ARBA00022723"/>
    </source>
</evidence>
<dbReference type="Gene3D" id="3.30.70.360">
    <property type="match status" value="1"/>
</dbReference>
<dbReference type="Pfam" id="PF07687">
    <property type="entry name" value="M20_dimer"/>
    <property type="match status" value="1"/>
</dbReference>
<dbReference type="InterPro" id="IPR011650">
    <property type="entry name" value="Peptidase_M20_dimer"/>
</dbReference>
<feature type="domain" description="Peptidase M20 dimerisation" evidence="5">
    <location>
        <begin position="165"/>
        <end position="289"/>
    </location>
</feature>
<dbReference type="PANTHER" id="PTHR43808:SF32">
    <property type="entry name" value="ARGE_DAPE-RELATED DEACYLASE"/>
    <property type="match status" value="1"/>
</dbReference>
<dbReference type="EC" id="3.5.1.18" evidence="6"/>